<evidence type="ECO:0000256" key="2">
    <source>
        <dbReference type="SAM" id="Phobius"/>
    </source>
</evidence>
<name>A0A9W8V9F9_9HYPO</name>
<gene>
    <name evidence="3" type="ORF">NW762_011115</name>
</gene>
<reference evidence="3" key="1">
    <citation type="submission" date="2022-09" db="EMBL/GenBank/DDBJ databases">
        <title>Fusarium specimens isolated from Avocado Roots.</title>
        <authorList>
            <person name="Stajich J."/>
            <person name="Roper C."/>
            <person name="Heimlech-Rivalta G."/>
        </authorList>
    </citation>
    <scope>NUCLEOTIDE SEQUENCE</scope>
    <source>
        <strain evidence="3">CF00136</strain>
    </source>
</reference>
<dbReference type="Proteomes" id="UP001152049">
    <property type="component" value="Unassembled WGS sequence"/>
</dbReference>
<dbReference type="EMBL" id="JAOQAZ010000027">
    <property type="protein sequence ID" value="KAJ4251818.1"/>
    <property type="molecule type" value="Genomic_DNA"/>
</dbReference>
<feature type="region of interest" description="Disordered" evidence="1">
    <location>
        <begin position="222"/>
        <end position="242"/>
    </location>
</feature>
<dbReference type="InterPro" id="IPR021109">
    <property type="entry name" value="Peptidase_aspartic_dom_sf"/>
</dbReference>
<keyword evidence="2" id="KW-0472">Membrane</keyword>
<keyword evidence="2" id="KW-0812">Transmembrane</keyword>
<comment type="caution">
    <text evidence="3">The sequence shown here is derived from an EMBL/GenBank/DDBJ whole genome shotgun (WGS) entry which is preliminary data.</text>
</comment>
<evidence type="ECO:0000256" key="1">
    <source>
        <dbReference type="SAM" id="MobiDB-lite"/>
    </source>
</evidence>
<evidence type="ECO:0008006" key="5">
    <source>
        <dbReference type="Google" id="ProtNLM"/>
    </source>
</evidence>
<sequence>MANDATRDLVVALKAITYSGADEEQILTSPIHIYIDSTDPSIWLPDHAVDAFESAFGLTLDSSTGLYLVNGSHHTSLLASNAEVAFRLFFKKPDYERGVFNVSQCAWVEGLEEHIVTINSKDEDSDLNTDHSSPGGGGNRGGGGHSAHQPSSNPMTGGTISGIVVSIAAVLAFTALVAYLFYIRRRSSRRDGSRQLGVPTTATNTEKGDSVLELILKTHQELPGRDNQIHQLHSEPKKSGSGDRIRIYELDGLEHGKVVPFPGQISSVSSSCAADGKVE</sequence>
<feature type="transmembrane region" description="Helical" evidence="2">
    <location>
        <begin position="160"/>
        <end position="182"/>
    </location>
</feature>
<protein>
    <recommendedName>
        <fullName evidence="5">Peptidase A1 domain-containing protein</fullName>
    </recommendedName>
</protein>
<organism evidence="3 4">
    <name type="scientific">Fusarium torreyae</name>
    <dbReference type="NCBI Taxonomy" id="1237075"/>
    <lineage>
        <taxon>Eukaryota</taxon>
        <taxon>Fungi</taxon>
        <taxon>Dikarya</taxon>
        <taxon>Ascomycota</taxon>
        <taxon>Pezizomycotina</taxon>
        <taxon>Sordariomycetes</taxon>
        <taxon>Hypocreomycetidae</taxon>
        <taxon>Hypocreales</taxon>
        <taxon>Nectriaceae</taxon>
        <taxon>Fusarium</taxon>
    </lineage>
</organism>
<dbReference type="OrthoDB" id="4074350at2759"/>
<proteinExistence type="predicted"/>
<keyword evidence="4" id="KW-1185">Reference proteome</keyword>
<evidence type="ECO:0000313" key="3">
    <source>
        <dbReference type="EMBL" id="KAJ4251818.1"/>
    </source>
</evidence>
<accession>A0A9W8V9F9</accession>
<feature type="compositionally biased region" description="Gly residues" evidence="1">
    <location>
        <begin position="134"/>
        <end position="145"/>
    </location>
</feature>
<dbReference type="AlphaFoldDB" id="A0A9W8V9F9"/>
<evidence type="ECO:0000313" key="4">
    <source>
        <dbReference type="Proteomes" id="UP001152049"/>
    </source>
</evidence>
<dbReference type="Gene3D" id="2.40.70.10">
    <property type="entry name" value="Acid Proteases"/>
    <property type="match status" value="1"/>
</dbReference>
<feature type="region of interest" description="Disordered" evidence="1">
    <location>
        <begin position="119"/>
        <end position="154"/>
    </location>
</feature>
<keyword evidence="2" id="KW-1133">Transmembrane helix</keyword>